<dbReference type="InterPro" id="IPR037523">
    <property type="entry name" value="VOC_core"/>
</dbReference>
<dbReference type="InterPro" id="IPR029068">
    <property type="entry name" value="Glyas_Bleomycin-R_OHBP_Dase"/>
</dbReference>
<dbReference type="Pfam" id="PF00903">
    <property type="entry name" value="Glyoxalase"/>
    <property type="match status" value="1"/>
</dbReference>
<dbReference type="Gene3D" id="3.10.180.10">
    <property type="entry name" value="2,3-Dihydroxybiphenyl 1,2-Dioxygenase, domain 1"/>
    <property type="match status" value="1"/>
</dbReference>
<keyword evidence="3" id="KW-1185">Reference proteome</keyword>
<dbReference type="Proteomes" id="UP001589776">
    <property type="component" value="Unassembled WGS sequence"/>
</dbReference>
<name>A0ABV6DEK4_9BACL</name>
<dbReference type="EMBL" id="JBHLWN010000008">
    <property type="protein sequence ID" value="MFC0211068.1"/>
    <property type="molecule type" value="Genomic_DNA"/>
</dbReference>
<dbReference type="RefSeq" id="WP_377467795.1">
    <property type="nucleotide sequence ID" value="NZ_JBHLWN010000008.1"/>
</dbReference>
<evidence type="ECO:0000313" key="3">
    <source>
        <dbReference type="Proteomes" id="UP001589776"/>
    </source>
</evidence>
<proteinExistence type="predicted"/>
<organism evidence="2 3">
    <name type="scientific">Paenibacillus chartarius</name>
    <dbReference type="NCBI Taxonomy" id="747481"/>
    <lineage>
        <taxon>Bacteria</taxon>
        <taxon>Bacillati</taxon>
        <taxon>Bacillota</taxon>
        <taxon>Bacilli</taxon>
        <taxon>Bacillales</taxon>
        <taxon>Paenibacillaceae</taxon>
        <taxon>Paenibacillus</taxon>
    </lineage>
</organism>
<protein>
    <submittedName>
        <fullName evidence="2">VOC family protein</fullName>
    </submittedName>
</protein>
<gene>
    <name evidence="2" type="ORF">ACFFK0_01175</name>
</gene>
<reference evidence="2 3" key="1">
    <citation type="submission" date="2024-09" db="EMBL/GenBank/DDBJ databases">
        <authorList>
            <person name="Sun Q."/>
            <person name="Mori K."/>
        </authorList>
    </citation>
    <scope>NUCLEOTIDE SEQUENCE [LARGE SCALE GENOMIC DNA]</scope>
    <source>
        <strain evidence="2 3">CCM 7759</strain>
    </source>
</reference>
<dbReference type="PROSITE" id="PS51819">
    <property type="entry name" value="VOC"/>
    <property type="match status" value="1"/>
</dbReference>
<sequence length="123" mass="13722">MSYQFIGLDHVQLAAPAGSESEARRFYGELLGLQEVAKPAALQERGGVWFQAGKHQLHIGIQEGHDGAPKAHPAFHVENVMLLKLHLKEHGVPVIDDTSLPDATRFFANDPFGNRLEFLERRE</sequence>
<dbReference type="PANTHER" id="PTHR39175">
    <property type="entry name" value="FAMILY PROTEIN, PUTATIVE (AFU_ORTHOLOGUE AFUA_3G15060)-RELATED"/>
    <property type="match status" value="1"/>
</dbReference>
<dbReference type="SUPFAM" id="SSF54593">
    <property type="entry name" value="Glyoxalase/Bleomycin resistance protein/Dihydroxybiphenyl dioxygenase"/>
    <property type="match status" value="1"/>
</dbReference>
<dbReference type="InterPro" id="IPR004360">
    <property type="entry name" value="Glyas_Fos-R_dOase_dom"/>
</dbReference>
<accession>A0ABV6DEK4</accession>
<comment type="caution">
    <text evidence="2">The sequence shown here is derived from an EMBL/GenBank/DDBJ whole genome shotgun (WGS) entry which is preliminary data.</text>
</comment>
<feature type="domain" description="VOC" evidence="1">
    <location>
        <begin position="7"/>
        <end position="121"/>
    </location>
</feature>
<dbReference type="PANTHER" id="PTHR39175:SF1">
    <property type="entry name" value="FAMILY PROTEIN, PUTATIVE (AFU_ORTHOLOGUE AFUA_3G15060)-RELATED"/>
    <property type="match status" value="1"/>
</dbReference>
<evidence type="ECO:0000259" key="1">
    <source>
        <dbReference type="PROSITE" id="PS51819"/>
    </source>
</evidence>
<evidence type="ECO:0000313" key="2">
    <source>
        <dbReference type="EMBL" id="MFC0211068.1"/>
    </source>
</evidence>